<name>A0A382A034_9ZZZZ</name>
<dbReference type="AlphaFoldDB" id="A0A382A034"/>
<gene>
    <name evidence="1" type="ORF">METZ01_LOCUS147346</name>
</gene>
<reference evidence="1" key="1">
    <citation type="submission" date="2018-05" db="EMBL/GenBank/DDBJ databases">
        <authorList>
            <person name="Lanie J.A."/>
            <person name="Ng W.-L."/>
            <person name="Kazmierczak K.M."/>
            <person name="Andrzejewski T.M."/>
            <person name="Davidsen T.M."/>
            <person name="Wayne K.J."/>
            <person name="Tettelin H."/>
            <person name="Glass J.I."/>
            <person name="Rusch D."/>
            <person name="Podicherti R."/>
            <person name="Tsui H.-C.T."/>
            <person name="Winkler M.E."/>
        </authorList>
    </citation>
    <scope>NUCLEOTIDE SEQUENCE</scope>
</reference>
<accession>A0A382A034</accession>
<organism evidence="1">
    <name type="scientific">marine metagenome</name>
    <dbReference type="NCBI Taxonomy" id="408172"/>
    <lineage>
        <taxon>unclassified sequences</taxon>
        <taxon>metagenomes</taxon>
        <taxon>ecological metagenomes</taxon>
    </lineage>
</organism>
<sequence length="41" mass="4608">MASRDPDIDGRKNSVMGRGQIDLIKGSDKPFADDIVYFHKN</sequence>
<evidence type="ECO:0000313" key="1">
    <source>
        <dbReference type="EMBL" id="SVA94492.1"/>
    </source>
</evidence>
<proteinExistence type="predicted"/>
<protein>
    <submittedName>
        <fullName evidence="1">Uncharacterized protein</fullName>
    </submittedName>
</protein>
<dbReference type="EMBL" id="UINC01023235">
    <property type="protein sequence ID" value="SVA94492.1"/>
    <property type="molecule type" value="Genomic_DNA"/>
</dbReference>